<evidence type="ECO:0000313" key="3">
    <source>
        <dbReference type="Proteomes" id="UP000249324"/>
    </source>
</evidence>
<feature type="domain" description="DUF397" evidence="1">
    <location>
        <begin position="13"/>
        <end position="64"/>
    </location>
</feature>
<comment type="caution">
    <text evidence="2">The sequence shown here is derived from an EMBL/GenBank/DDBJ whole genome shotgun (WGS) entry which is preliminary data.</text>
</comment>
<dbReference type="InterPro" id="IPR007278">
    <property type="entry name" value="DUF397"/>
</dbReference>
<sequence>MKDFQRRMEELSGWHKSSYSAHSDNCVEVGYGPGIVGVRDTKDRDGGTLVFTRDEWTAFIRGVKAGEFDNVL</sequence>
<proteinExistence type="predicted"/>
<gene>
    <name evidence="2" type="ORF">DIU77_011090</name>
</gene>
<evidence type="ECO:0000259" key="1">
    <source>
        <dbReference type="Pfam" id="PF04149"/>
    </source>
</evidence>
<organism evidence="2 3">
    <name type="scientific">Thermocrispum agreste</name>
    <dbReference type="NCBI Taxonomy" id="37925"/>
    <lineage>
        <taxon>Bacteria</taxon>
        <taxon>Bacillati</taxon>
        <taxon>Actinomycetota</taxon>
        <taxon>Actinomycetes</taxon>
        <taxon>Pseudonocardiales</taxon>
        <taxon>Pseudonocardiaceae</taxon>
        <taxon>Thermocrispum</taxon>
    </lineage>
</organism>
<dbReference type="EMBL" id="QGUI02000129">
    <property type="protein sequence ID" value="MFO7192775.1"/>
    <property type="molecule type" value="Genomic_DNA"/>
</dbReference>
<dbReference type="Proteomes" id="UP000249324">
    <property type="component" value="Unassembled WGS sequence"/>
</dbReference>
<accession>A0ABD6FFF3</accession>
<dbReference type="Pfam" id="PF04149">
    <property type="entry name" value="DUF397"/>
    <property type="match status" value="1"/>
</dbReference>
<evidence type="ECO:0000313" key="2">
    <source>
        <dbReference type="EMBL" id="MFO7192775.1"/>
    </source>
</evidence>
<protein>
    <submittedName>
        <fullName evidence="2">DUF397 domain-containing protein</fullName>
    </submittedName>
</protein>
<name>A0ABD6FFF3_9PSEU</name>
<dbReference type="AlphaFoldDB" id="A0ABD6FFF3"/>
<reference evidence="2 3" key="1">
    <citation type="journal article" date="2021" name="BMC Genomics">
        <title>Genome-resolved metagenome and metatranscriptome analyses of thermophilic composting reveal key bacterial players and their metabolic interactions.</title>
        <authorList>
            <person name="Braga L.P.P."/>
            <person name="Pereira R.V."/>
            <person name="Martins L.F."/>
            <person name="Moura L.M.S."/>
            <person name="Sanchez F.B."/>
            <person name="Patane J.S.L."/>
            <person name="da Silva A.M."/>
            <person name="Setubal J.C."/>
        </authorList>
    </citation>
    <scope>NUCLEOTIDE SEQUENCE [LARGE SCALE GENOMIC DNA]</scope>
    <source>
        <strain evidence="2">ZC4RG45</strain>
    </source>
</reference>